<dbReference type="AlphaFoldDB" id="A0A803JNJ7"/>
<comment type="subcellular location">
    <subcellularLocation>
        <location evidence="1">Nucleus</location>
    </subcellularLocation>
</comment>
<dbReference type="Gene3D" id="3.30.420.10">
    <property type="entry name" value="Ribonuclease H-like superfamily/Ribonuclease H"/>
    <property type="match status" value="1"/>
</dbReference>
<sequence length="437" mass="48872">MRQDVGNYINSCAVCQRSKPSRTLPQGLLQPLPVPERPWTHISMDFIVELPSSNGNTVIWVVVDRFSKMCHFIPLPALPSAKTLAGLFITNIFKYHGAPLNIVSDRGVQFVSRFWRAFCSLLGTDLSFSSAYHPQTNGQTERTNQSLEQYLRCYVSNNQSQWTEFLPWAEFAFNNATHASTGESPFYIVYGFHPRGFSFSEHFSAVPAANSMVEHFSKVWQRIQNSLSSAVSTQKRAADRHRKESPEYQVGDKVWLSSKNISLKVPSAKLGPKFIGPFVISDIINPSSVRLVLPPELKISNTFHVSLLKPARVVRQHSPPPPVLVDGQSEYEIQKIIDSRLSRGGLQFLIHWKGYGPEERSWISATNVKADRLIRQFYAKHPEKPRGPVAPSRGGGNVKVPGQRGRPPLSRRGRPPLLARRCARPALLASGGARSPS</sequence>
<evidence type="ECO:0008006" key="6">
    <source>
        <dbReference type="Google" id="ProtNLM"/>
    </source>
</evidence>
<dbReference type="InterPro" id="IPR023780">
    <property type="entry name" value="Chromo_domain"/>
</dbReference>
<dbReference type="PROSITE" id="PS50013">
    <property type="entry name" value="CHROMO_2"/>
    <property type="match status" value="1"/>
</dbReference>
<name>A0A803JNJ7_XENTR</name>
<dbReference type="SMART" id="SM00298">
    <property type="entry name" value="CHROMO"/>
    <property type="match status" value="1"/>
</dbReference>
<dbReference type="InterPro" id="IPR001584">
    <property type="entry name" value="Integrase_cat-core"/>
</dbReference>
<dbReference type="CDD" id="cd18975">
    <property type="entry name" value="CD_MarY1_POL_like"/>
    <property type="match status" value="1"/>
</dbReference>
<dbReference type="InterPro" id="IPR000953">
    <property type="entry name" value="Chromo/chromo_shadow_dom"/>
</dbReference>
<feature type="domain" description="Chromo" evidence="3">
    <location>
        <begin position="331"/>
        <end position="389"/>
    </location>
</feature>
<dbReference type="PANTHER" id="PTHR37984">
    <property type="entry name" value="PROTEIN CBG26694"/>
    <property type="match status" value="1"/>
</dbReference>
<feature type="region of interest" description="Disordered" evidence="2">
    <location>
        <begin position="380"/>
        <end position="417"/>
    </location>
</feature>
<dbReference type="PANTHER" id="PTHR37984:SF5">
    <property type="entry name" value="PROTEIN NYNRIN-LIKE"/>
    <property type="match status" value="1"/>
</dbReference>
<organism evidence="5">
    <name type="scientific">Xenopus tropicalis</name>
    <name type="common">Western clawed frog</name>
    <name type="synonym">Silurana tropicalis</name>
    <dbReference type="NCBI Taxonomy" id="8364"/>
    <lineage>
        <taxon>Eukaryota</taxon>
        <taxon>Metazoa</taxon>
        <taxon>Chordata</taxon>
        <taxon>Craniata</taxon>
        <taxon>Vertebrata</taxon>
        <taxon>Euteleostomi</taxon>
        <taxon>Amphibia</taxon>
        <taxon>Batrachia</taxon>
        <taxon>Anura</taxon>
        <taxon>Pipoidea</taxon>
        <taxon>Pipidae</taxon>
        <taxon>Xenopodinae</taxon>
        <taxon>Xenopus</taxon>
        <taxon>Silurana</taxon>
    </lineage>
</organism>
<dbReference type="GO" id="GO:0003676">
    <property type="term" value="F:nucleic acid binding"/>
    <property type="evidence" value="ECO:0007669"/>
    <property type="project" value="InterPro"/>
</dbReference>
<dbReference type="FunCoup" id="A0A803JNJ7">
    <property type="interactions" value="79"/>
</dbReference>
<dbReference type="GeneTree" id="ENSGT00940000176277"/>
<evidence type="ECO:0000313" key="5">
    <source>
        <dbReference type="Ensembl" id="ENSXETP00000109543"/>
    </source>
</evidence>
<evidence type="ECO:0000259" key="4">
    <source>
        <dbReference type="PROSITE" id="PS50994"/>
    </source>
</evidence>
<dbReference type="InterPro" id="IPR050951">
    <property type="entry name" value="Retrovirus_Pol_polyprotein"/>
</dbReference>
<evidence type="ECO:0000256" key="2">
    <source>
        <dbReference type="SAM" id="MobiDB-lite"/>
    </source>
</evidence>
<proteinExistence type="predicted"/>
<dbReference type="InterPro" id="IPR012337">
    <property type="entry name" value="RNaseH-like_sf"/>
</dbReference>
<evidence type="ECO:0000256" key="1">
    <source>
        <dbReference type="ARBA" id="ARBA00004123"/>
    </source>
</evidence>
<evidence type="ECO:0000259" key="3">
    <source>
        <dbReference type="PROSITE" id="PS50013"/>
    </source>
</evidence>
<dbReference type="InterPro" id="IPR036397">
    <property type="entry name" value="RNaseH_sf"/>
</dbReference>
<dbReference type="Pfam" id="PF24626">
    <property type="entry name" value="SH3_Tf2-1"/>
    <property type="match status" value="1"/>
</dbReference>
<dbReference type="Pfam" id="PF00385">
    <property type="entry name" value="Chromo"/>
    <property type="match status" value="1"/>
</dbReference>
<dbReference type="Ensembl" id="ENSXETT00000107203">
    <property type="protein sequence ID" value="ENSXETP00000109543"/>
    <property type="gene ID" value="ENSXETG00000041799"/>
</dbReference>
<dbReference type="GO" id="GO:0005634">
    <property type="term" value="C:nucleus"/>
    <property type="evidence" value="ECO:0007669"/>
    <property type="project" value="UniProtKB-SubCell"/>
</dbReference>
<protein>
    <recommendedName>
        <fullName evidence="6">Integrase catalytic domain-containing protein</fullName>
    </recommendedName>
</protein>
<dbReference type="SUPFAM" id="SSF54160">
    <property type="entry name" value="Chromo domain-like"/>
    <property type="match status" value="1"/>
</dbReference>
<feature type="domain" description="Integrase catalytic" evidence="4">
    <location>
        <begin position="34"/>
        <end position="193"/>
    </location>
</feature>
<reference evidence="5" key="2">
    <citation type="submission" date="2021-03" db="UniProtKB">
        <authorList>
            <consortium name="Ensembl"/>
        </authorList>
    </citation>
    <scope>IDENTIFICATION</scope>
</reference>
<dbReference type="Gene3D" id="2.40.50.40">
    <property type="match status" value="1"/>
</dbReference>
<dbReference type="Pfam" id="PF00665">
    <property type="entry name" value="rve"/>
    <property type="match status" value="1"/>
</dbReference>
<reference evidence="5" key="1">
    <citation type="journal article" date="2010" name="Science">
        <title>The genome of the Western clawed frog Xenopus tropicalis.</title>
        <authorList>
            <person name="Hellsten U."/>
            <person name="Harland R.M."/>
            <person name="Gilchrist M.J."/>
            <person name="Hendrix D."/>
            <person name="Jurka J."/>
            <person name="Kapitonov V."/>
            <person name="Ovcharenko I."/>
            <person name="Putnam N.H."/>
            <person name="Shu S."/>
            <person name="Taher L."/>
            <person name="Blitz I.L."/>
            <person name="Blumberg B."/>
            <person name="Dichmann D.S."/>
            <person name="Dubchak I."/>
            <person name="Amaya E."/>
            <person name="Detter J.C."/>
            <person name="Fletcher R."/>
            <person name="Gerhard D.S."/>
            <person name="Goodstein D."/>
            <person name="Graves T."/>
            <person name="Grigoriev I.V."/>
            <person name="Grimwood J."/>
            <person name="Kawashima T."/>
            <person name="Lindquist E."/>
            <person name="Lucas S.M."/>
            <person name="Mead P.E."/>
            <person name="Mitros T."/>
            <person name="Ogino H."/>
            <person name="Ohta Y."/>
            <person name="Poliakov A.V."/>
            <person name="Pollet N."/>
            <person name="Robert J."/>
            <person name="Salamov A."/>
            <person name="Sater A.K."/>
            <person name="Schmutz J."/>
            <person name="Terry A."/>
            <person name="Vize P.D."/>
            <person name="Warren W.C."/>
            <person name="Wells D."/>
            <person name="Wills A."/>
            <person name="Wilson R.K."/>
            <person name="Zimmerman L.B."/>
            <person name="Zorn A.M."/>
            <person name="Grainger R."/>
            <person name="Grammer T."/>
            <person name="Khokha M.K."/>
            <person name="Richardson P.M."/>
            <person name="Rokhsar D.S."/>
        </authorList>
    </citation>
    <scope>NUCLEOTIDE SEQUENCE [LARGE SCALE GENOMIC DNA]</scope>
    <source>
        <strain evidence="5">Nigerian</strain>
    </source>
</reference>
<dbReference type="InterPro" id="IPR016197">
    <property type="entry name" value="Chromo-like_dom_sf"/>
</dbReference>
<dbReference type="InterPro" id="IPR056924">
    <property type="entry name" value="SH3_Tf2-1"/>
</dbReference>
<dbReference type="InParanoid" id="A0A803JNJ7"/>
<dbReference type="SUPFAM" id="SSF53098">
    <property type="entry name" value="Ribonuclease H-like"/>
    <property type="match status" value="1"/>
</dbReference>
<accession>A0A803JNJ7</accession>
<dbReference type="FunFam" id="3.30.420.10:FF:000032">
    <property type="entry name" value="Retrovirus-related Pol polyprotein from transposon 297-like Protein"/>
    <property type="match status" value="1"/>
</dbReference>
<dbReference type="PROSITE" id="PS50994">
    <property type="entry name" value="INTEGRASE"/>
    <property type="match status" value="1"/>
</dbReference>
<dbReference type="GO" id="GO:0015074">
    <property type="term" value="P:DNA integration"/>
    <property type="evidence" value="ECO:0007669"/>
    <property type="project" value="InterPro"/>
</dbReference>